<comment type="caution">
    <text evidence="2">The sequence shown here is derived from an EMBL/GenBank/DDBJ whole genome shotgun (WGS) entry which is preliminary data.</text>
</comment>
<reference evidence="2" key="1">
    <citation type="submission" date="2021-10" db="EMBL/GenBank/DDBJ databases">
        <title>Tropical sea cucumber genome reveals ecological adaptation and Cuvierian tubules defense mechanism.</title>
        <authorList>
            <person name="Chen T."/>
        </authorList>
    </citation>
    <scope>NUCLEOTIDE SEQUENCE</scope>
    <source>
        <strain evidence="2">Nanhai2018</strain>
        <tissue evidence="2">Muscle</tissue>
    </source>
</reference>
<dbReference type="AlphaFoldDB" id="A0A9Q1CRD0"/>
<organism evidence="2 3">
    <name type="scientific">Holothuria leucospilota</name>
    <name type="common">Black long sea cucumber</name>
    <name type="synonym">Mertensiothuria leucospilota</name>
    <dbReference type="NCBI Taxonomy" id="206669"/>
    <lineage>
        <taxon>Eukaryota</taxon>
        <taxon>Metazoa</taxon>
        <taxon>Echinodermata</taxon>
        <taxon>Eleutherozoa</taxon>
        <taxon>Echinozoa</taxon>
        <taxon>Holothuroidea</taxon>
        <taxon>Aspidochirotacea</taxon>
        <taxon>Aspidochirotida</taxon>
        <taxon>Holothuriidae</taxon>
        <taxon>Holothuria</taxon>
    </lineage>
</organism>
<name>A0A9Q1CRD0_HOLLE</name>
<accession>A0A9Q1CRD0</accession>
<keyword evidence="3" id="KW-1185">Reference proteome</keyword>
<proteinExistence type="predicted"/>
<protein>
    <submittedName>
        <fullName evidence="2">Uncharacterized protein</fullName>
    </submittedName>
</protein>
<dbReference type="EMBL" id="JAIZAY010000001">
    <property type="protein sequence ID" value="KAJ8049968.1"/>
    <property type="molecule type" value="Genomic_DNA"/>
</dbReference>
<gene>
    <name evidence="2" type="ORF">HOLleu_02956</name>
</gene>
<sequence>MDHNHNVGRPQAVVQQPRKGSSVKGELQYKKSYSKIQKQWVLKPVYEKKKYDYISPMMAGVVKRKQDAMVEAIEQAPAPNIAPVPAPAKEDMVAKHSSRFEVFIVHSRYRRVCVYFSCYCN</sequence>
<feature type="region of interest" description="Disordered" evidence="1">
    <location>
        <begin position="1"/>
        <end position="22"/>
    </location>
</feature>
<evidence type="ECO:0000256" key="1">
    <source>
        <dbReference type="SAM" id="MobiDB-lite"/>
    </source>
</evidence>
<dbReference type="Proteomes" id="UP001152320">
    <property type="component" value="Chromosome 1"/>
</dbReference>
<evidence type="ECO:0000313" key="3">
    <source>
        <dbReference type="Proteomes" id="UP001152320"/>
    </source>
</evidence>
<evidence type="ECO:0000313" key="2">
    <source>
        <dbReference type="EMBL" id="KAJ8049968.1"/>
    </source>
</evidence>